<protein>
    <submittedName>
        <fullName evidence="2">Uncharacterized protein</fullName>
    </submittedName>
</protein>
<dbReference type="OrthoDB" id="43547at2759"/>
<feature type="compositionally biased region" description="Polar residues" evidence="1">
    <location>
        <begin position="214"/>
        <end position="228"/>
    </location>
</feature>
<feature type="non-terminal residue" evidence="2">
    <location>
        <position position="1"/>
    </location>
</feature>
<feature type="compositionally biased region" description="Polar residues" evidence="1">
    <location>
        <begin position="65"/>
        <end position="77"/>
    </location>
</feature>
<feature type="region of interest" description="Disordered" evidence="1">
    <location>
        <begin position="65"/>
        <end position="109"/>
    </location>
</feature>
<accession>A0A9Q3FJP6</accession>
<evidence type="ECO:0000313" key="3">
    <source>
        <dbReference type="Proteomes" id="UP000765509"/>
    </source>
</evidence>
<feature type="compositionally biased region" description="Basic and acidic residues" evidence="1">
    <location>
        <begin position="79"/>
        <end position="93"/>
    </location>
</feature>
<comment type="caution">
    <text evidence="2">The sequence shown here is derived from an EMBL/GenBank/DDBJ whole genome shotgun (WGS) entry which is preliminary data.</text>
</comment>
<name>A0A9Q3FJP6_9BASI</name>
<evidence type="ECO:0000256" key="1">
    <source>
        <dbReference type="SAM" id="MobiDB-lite"/>
    </source>
</evidence>
<evidence type="ECO:0000313" key="2">
    <source>
        <dbReference type="EMBL" id="MBW0538700.1"/>
    </source>
</evidence>
<feature type="region of interest" description="Disordered" evidence="1">
    <location>
        <begin position="1"/>
        <end position="27"/>
    </location>
</feature>
<feature type="region of interest" description="Disordered" evidence="1">
    <location>
        <begin position="184"/>
        <end position="253"/>
    </location>
</feature>
<dbReference type="Proteomes" id="UP000765509">
    <property type="component" value="Unassembled WGS sequence"/>
</dbReference>
<proteinExistence type="predicted"/>
<organism evidence="2 3">
    <name type="scientific">Austropuccinia psidii MF-1</name>
    <dbReference type="NCBI Taxonomy" id="1389203"/>
    <lineage>
        <taxon>Eukaryota</taxon>
        <taxon>Fungi</taxon>
        <taxon>Dikarya</taxon>
        <taxon>Basidiomycota</taxon>
        <taxon>Pucciniomycotina</taxon>
        <taxon>Pucciniomycetes</taxon>
        <taxon>Pucciniales</taxon>
        <taxon>Sphaerophragmiaceae</taxon>
        <taxon>Austropuccinia</taxon>
    </lineage>
</organism>
<dbReference type="AlphaFoldDB" id="A0A9Q3FJP6"/>
<keyword evidence="3" id="KW-1185">Reference proteome</keyword>
<reference evidence="2" key="1">
    <citation type="submission" date="2021-03" db="EMBL/GenBank/DDBJ databases">
        <title>Draft genome sequence of rust myrtle Austropuccinia psidii MF-1, a brazilian biotype.</title>
        <authorList>
            <person name="Quecine M.C."/>
            <person name="Pachon D.M.R."/>
            <person name="Bonatelli M.L."/>
            <person name="Correr F.H."/>
            <person name="Franceschini L.M."/>
            <person name="Leite T.F."/>
            <person name="Margarido G.R.A."/>
            <person name="Almeida C.A."/>
            <person name="Ferrarezi J.A."/>
            <person name="Labate C.A."/>
        </authorList>
    </citation>
    <scope>NUCLEOTIDE SEQUENCE</scope>
    <source>
        <strain evidence="2">MF-1</strain>
    </source>
</reference>
<gene>
    <name evidence="2" type="ORF">O181_078415</name>
</gene>
<sequence>SGNLVTKENIETASTVTSITPESTVNSDHNSTVIITQNNLPEPISSEFINLDIGNTLQKAKNLANRSSYNPSSNSQKGHGRDYGRSQSVKEGEGSVDDPQINKSCYSEADNTILTSNRAETTTRSLSRNIKRQPEGLKQFIAAQRVPDPCRSVEKLHEFLQDCEKIPGPSQHLKVTQWMASIDGKEEHDASNSRMEGKKTPPSKQVPKTAPVASRSNSNMKKQPQAQNKGKGKEPGTKPYQQRYRIPNSQQDAMENVFQMARTMMELQKKEIARFKY</sequence>
<feature type="compositionally biased region" description="Basic and acidic residues" evidence="1">
    <location>
        <begin position="184"/>
        <end position="199"/>
    </location>
</feature>
<dbReference type="EMBL" id="AVOT02043274">
    <property type="protein sequence ID" value="MBW0538700.1"/>
    <property type="molecule type" value="Genomic_DNA"/>
</dbReference>